<evidence type="ECO:0000313" key="1">
    <source>
        <dbReference type="EMBL" id="MYM84735.1"/>
    </source>
</evidence>
<evidence type="ECO:0000313" key="2">
    <source>
        <dbReference type="Proteomes" id="UP000474565"/>
    </source>
</evidence>
<gene>
    <name evidence="1" type="ORF">GTP44_22660</name>
</gene>
<protein>
    <submittedName>
        <fullName evidence="1">Uncharacterized protein</fullName>
    </submittedName>
</protein>
<organism evidence="1 2">
    <name type="scientific">Duganella lactea</name>
    <dbReference type="NCBI Taxonomy" id="2692173"/>
    <lineage>
        <taxon>Bacteria</taxon>
        <taxon>Pseudomonadati</taxon>
        <taxon>Pseudomonadota</taxon>
        <taxon>Betaproteobacteria</taxon>
        <taxon>Burkholderiales</taxon>
        <taxon>Oxalobacteraceae</taxon>
        <taxon>Telluria group</taxon>
        <taxon>Duganella</taxon>
    </lineage>
</organism>
<comment type="caution">
    <text evidence="1">The sequence shown here is derived from an EMBL/GenBank/DDBJ whole genome shotgun (WGS) entry which is preliminary data.</text>
</comment>
<reference evidence="1 2" key="1">
    <citation type="submission" date="2019-12" db="EMBL/GenBank/DDBJ databases">
        <title>Novel species isolated from a subtropical stream in China.</title>
        <authorList>
            <person name="Lu H."/>
        </authorList>
    </citation>
    <scope>NUCLEOTIDE SEQUENCE [LARGE SCALE GENOMIC DNA]</scope>
    <source>
        <strain evidence="1 2">FT50W</strain>
    </source>
</reference>
<dbReference type="Proteomes" id="UP000474565">
    <property type="component" value="Unassembled WGS sequence"/>
</dbReference>
<name>A0A6L8MRT4_9BURK</name>
<dbReference type="RefSeq" id="WP_229257038.1">
    <property type="nucleotide sequence ID" value="NZ_WWCP01000038.1"/>
</dbReference>
<sequence>MMNVMLAPSLESAPPVSVFQPRHDAASSEIVERGIMVQSSFNTVCAIEYLKSHNVKPQVIERVLLHPDQRRTSPH</sequence>
<dbReference type="EMBL" id="WWCP01000038">
    <property type="protein sequence ID" value="MYM84735.1"/>
    <property type="molecule type" value="Genomic_DNA"/>
</dbReference>
<proteinExistence type="predicted"/>
<accession>A0A6L8MRT4</accession>
<dbReference type="AlphaFoldDB" id="A0A6L8MRT4"/>